<dbReference type="EMBL" id="VSWC01000028">
    <property type="protein sequence ID" value="KAA1108417.1"/>
    <property type="molecule type" value="Genomic_DNA"/>
</dbReference>
<name>A0A5B0Q5R1_PUCGR</name>
<dbReference type="AlphaFoldDB" id="A0A5B0Q5R1"/>
<gene>
    <name evidence="1" type="ORF">PGT21_012243</name>
</gene>
<evidence type="ECO:0000313" key="2">
    <source>
        <dbReference type="Proteomes" id="UP000324748"/>
    </source>
</evidence>
<proteinExistence type="predicted"/>
<accession>A0A5B0Q5R1</accession>
<reference evidence="1 2" key="1">
    <citation type="submission" date="2019-05" db="EMBL/GenBank/DDBJ databases">
        <title>Emergence of the Ug99 lineage of the wheat stem rust pathogen through somatic hybridization.</title>
        <authorList>
            <person name="Li F."/>
            <person name="Upadhyaya N.M."/>
            <person name="Sperschneider J."/>
            <person name="Matny O."/>
            <person name="Nguyen-Phuc H."/>
            <person name="Mago R."/>
            <person name="Raley C."/>
            <person name="Miller M.E."/>
            <person name="Silverstein K.A.T."/>
            <person name="Henningsen E."/>
            <person name="Hirsch C.D."/>
            <person name="Visser B."/>
            <person name="Pretorius Z.A."/>
            <person name="Steffenson B.J."/>
            <person name="Schwessinger B."/>
            <person name="Dodds P.N."/>
            <person name="Figueroa M."/>
        </authorList>
    </citation>
    <scope>NUCLEOTIDE SEQUENCE [LARGE SCALE GENOMIC DNA]</scope>
    <source>
        <strain evidence="1">21-0</strain>
    </source>
</reference>
<dbReference type="Proteomes" id="UP000324748">
    <property type="component" value="Unassembled WGS sequence"/>
</dbReference>
<sequence>MDADGMRLDILQLYKCFLDPMETDFFGRCHGSADPCHWSRTSQGNKLGTDPLSCLFPWFDKLILKYLLPSQFSSSDIDGLRSINFFCPLLQIDCARSTRNVELHWWCKGL</sequence>
<evidence type="ECO:0000313" key="1">
    <source>
        <dbReference type="EMBL" id="KAA1108417.1"/>
    </source>
</evidence>
<protein>
    <submittedName>
        <fullName evidence="1">Uncharacterized protein</fullName>
    </submittedName>
</protein>
<keyword evidence="2" id="KW-1185">Reference proteome</keyword>
<organism evidence="1 2">
    <name type="scientific">Puccinia graminis f. sp. tritici</name>
    <dbReference type="NCBI Taxonomy" id="56615"/>
    <lineage>
        <taxon>Eukaryota</taxon>
        <taxon>Fungi</taxon>
        <taxon>Dikarya</taxon>
        <taxon>Basidiomycota</taxon>
        <taxon>Pucciniomycotina</taxon>
        <taxon>Pucciniomycetes</taxon>
        <taxon>Pucciniales</taxon>
        <taxon>Pucciniaceae</taxon>
        <taxon>Puccinia</taxon>
    </lineage>
</organism>
<comment type="caution">
    <text evidence="1">The sequence shown here is derived from an EMBL/GenBank/DDBJ whole genome shotgun (WGS) entry which is preliminary data.</text>
</comment>